<dbReference type="Gene3D" id="1.20.1280.50">
    <property type="match status" value="1"/>
</dbReference>
<evidence type="ECO:0000313" key="1">
    <source>
        <dbReference type="EMBL" id="KAF8902421.1"/>
    </source>
</evidence>
<reference evidence="1" key="1">
    <citation type="submission" date="2020-11" db="EMBL/GenBank/DDBJ databases">
        <authorList>
            <consortium name="DOE Joint Genome Institute"/>
            <person name="Ahrendt S."/>
            <person name="Riley R."/>
            <person name="Andreopoulos W."/>
            <person name="LaButti K."/>
            <person name="Pangilinan J."/>
            <person name="Ruiz-duenas F.J."/>
            <person name="Barrasa J.M."/>
            <person name="Sanchez-Garcia M."/>
            <person name="Camarero S."/>
            <person name="Miyauchi S."/>
            <person name="Serrano A."/>
            <person name="Linde D."/>
            <person name="Babiker R."/>
            <person name="Drula E."/>
            <person name="Ayuso-Fernandez I."/>
            <person name="Pacheco R."/>
            <person name="Padilla G."/>
            <person name="Ferreira P."/>
            <person name="Barriuso J."/>
            <person name="Kellner H."/>
            <person name="Castanera R."/>
            <person name="Alfaro M."/>
            <person name="Ramirez L."/>
            <person name="Pisabarro A.G."/>
            <person name="Kuo A."/>
            <person name="Tritt A."/>
            <person name="Lipzen A."/>
            <person name="He G."/>
            <person name="Yan M."/>
            <person name="Ng V."/>
            <person name="Cullen D."/>
            <person name="Martin F."/>
            <person name="Rosso M.-N."/>
            <person name="Henrissat B."/>
            <person name="Hibbett D."/>
            <person name="Martinez A.T."/>
            <person name="Grigoriev I.V."/>
        </authorList>
    </citation>
    <scope>NUCLEOTIDE SEQUENCE</scope>
    <source>
        <strain evidence="1">AH 44721</strain>
    </source>
</reference>
<comment type="caution">
    <text evidence="1">The sequence shown here is derived from an EMBL/GenBank/DDBJ whole genome shotgun (WGS) entry which is preliminary data.</text>
</comment>
<evidence type="ECO:0008006" key="3">
    <source>
        <dbReference type="Google" id="ProtNLM"/>
    </source>
</evidence>
<evidence type="ECO:0000313" key="2">
    <source>
        <dbReference type="Proteomes" id="UP000724874"/>
    </source>
</evidence>
<sequence length="366" mass="41737">MSNEEIHGLAPDQPYIDGLPDEILEAVFLLNTVKEFIDQELVHDPHQTTISTTLVCKRWYDVAHNFSPLWSHVIDYERHPPWWIEELLRRSKSFPIDVGDDSIMDHVRLFKPRGKTVLSHIFRNSSRLRSINLHITVSPWELICEEFFQHPAPALEYLNLVTSTPFPDCLYPGPLFAHDAPRLRKFHLQRCLVDFSSPALTNLTELSVRDILAPPILSMRKPDHPLKVAPTVNGWLRILEQIPSLVYLILGGAIPHSTNEEIPISKVNLSNLRFLSVAARFPDGAALLSHLSMPPSCGIRLRFARPRFISGTEGTELLSFLSGRLSSWPDQTPSRYLQAKILSGDRIHFGNSRRIGHMWDMKESAM</sequence>
<name>A0A9P5NRD3_GYMJU</name>
<dbReference type="Proteomes" id="UP000724874">
    <property type="component" value="Unassembled WGS sequence"/>
</dbReference>
<protein>
    <recommendedName>
        <fullName evidence="3">F-box domain-containing protein</fullName>
    </recommendedName>
</protein>
<organism evidence="1 2">
    <name type="scientific">Gymnopilus junonius</name>
    <name type="common">Spectacular rustgill mushroom</name>
    <name type="synonym">Gymnopilus spectabilis subsp. junonius</name>
    <dbReference type="NCBI Taxonomy" id="109634"/>
    <lineage>
        <taxon>Eukaryota</taxon>
        <taxon>Fungi</taxon>
        <taxon>Dikarya</taxon>
        <taxon>Basidiomycota</taxon>
        <taxon>Agaricomycotina</taxon>
        <taxon>Agaricomycetes</taxon>
        <taxon>Agaricomycetidae</taxon>
        <taxon>Agaricales</taxon>
        <taxon>Agaricineae</taxon>
        <taxon>Hymenogastraceae</taxon>
        <taxon>Gymnopilus</taxon>
    </lineage>
</organism>
<dbReference type="SUPFAM" id="SSF52047">
    <property type="entry name" value="RNI-like"/>
    <property type="match status" value="1"/>
</dbReference>
<dbReference type="OrthoDB" id="2914771at2759"/>
<accession>A0A9P5NRD3</accession>
<dbReference type="AlphaFoldDB" id="A0A9P5NRD3"/>
<proteinExistence type="predicted"/>
<gene>
    <name evidence="1" type="ORF">CPB84DRAFT_863583</name>
</gene>
<dbReference type="EMBL" id="JADNYJ010000036">
    <property type="protein sequence ID" value="KAF8902421.1"/>
    <property type="molecule type" value="Genomic_DNA"/>
</dbReference>
<keyword evidence="2" id="KW-1185">Reference proteome</keyword>